<dbReference type="InterPro" id="IPR017441">
    <property type="entry name" value="Protein_kinase_ATP_BS"/>
</dbReference>
<sequence length="397" mass="44294">MEFPILRQSQPVALLPTHGPQHRLSKSHRKHPNYSVLRIVRCAAEAVKTQAVKTQVASRVASTWKSSFRERYSLGRHVGSGSYGVVHVCTDEETRQKYAVKILPKVRNKQQPQKTMKKLEREVTLMARVSRQSTGITSLIDVHEDKNYVYIVMGLNEGGDLEQLLETYGPFSERATATVMYECLKIISVCHSNGVLLGDIKPANFMLRQRYRDPLKALESERLGEGFLSAIDFGCSQAVGPAPLARRTGTPVYMSPETFRREYHLEADLWSLGMMMYQLIAGRFPFWASVEQCRTRSLEEVMKAVIMEDIPVDYGPWLSVSSEGLSLMQGLLTRDPTQRLTAVEALEHPWFQRHFGGSAGDGQAPASGGRNNIVPLMPASPRGTSSEAGVLRSKSAV</sequence>
<reference evidence="9 10" key="1">
    <citation type="journal article" date="2024" name="Nat. Commun.">
        <title>Phylogenomics reveals the evolutionary origins of lichenization in chlorophyte algae.</title>
        <authorList>
            <person name="Puginier C."/>
            <person name="Libourel C."/>
            <person name="Otte J."/>
            <person name="Skaloud P."/>
            <person name="Haon M."/>
            <person name="Grisel S."/>
            <person name="Petersen M."/>
            <person name="Berrin J.G."/>
            <person name="Delaux P.M."/>
            <person name="Dal Grande F."/>
            <person name="Keller J."/>
        </authorList>
    </citation>
    <scope>NUCLEOTIDE SEQUENCE [LARGE SCALE GENOMIC DNA]</scope>
    <source>
        <strain evidence="9 10">SAG 216-7</strain>
    </source>
</reference>
<dbReference type="InterPro" id="IPR000719">
    <property type="entry name" value="Prot_kinase_dom"/>
</dbReference>
<proteinExistence type="predicted"/>
<evidence type="ECO:0000256" key="4">
    <source>
        <dbReference type="ARBA" id="ARBA00022777"/>
    </source>
</evidence>
<keyword evidence="3 6" id="KW-0547">Nucleotide-binding</keyword>
<dbReference type="SMART" id="SM00220">
    <property type="entry name" value="S_TKc"/>
    <property type="match status" value="1"/>
</dbReference>
<evidence type="ECO:0000313" key="9">
    <source>
        <dbReference type="EMBL" id="KAK9909619.1"/>
    </source>
</evidence>
<protein>
    <recommendedName>
        <fullName evidence="8">Protein kinase domain-containing protein</fullName>
    </recommendedName>
</protein>
<keyword evidence="4" id="KW-0418">Kinase</keyword>
<dbReference type="Gene3D" id="1.10.510.10">
    <property type="entry name" value="Transferase(Phosphotransferase) domain 1"/>
    <property type="match status" value="1"/>
</dbReference>
<evidence type="ECO:0000256" key="2">
    <source>
        <dbReference type="ARBA" id="ARBA00022679"/>
    </source>
</evidence>
<evidence type="ECO:0000256" key="3">
    <source>
        <dbReference type="ARBA" id="ARBA00022741"/>
    </source>
</evidence>
<dbReference type="PROSITE" id="PS00107">
    <property type="entry name" value="PROTEIN_KINASE_ATP"/>
    <property type="match status" value="1"/>
</dbReference>
<evidence type="ECO:0000256" key="5">
    <source>
        <dbReference type="ARBA" id="ARBA00022840"/>
    </source>
</evidence>
<dbReference type="Proteomes" id="UP001491310">
    <property type="component" value="Unassembled WGS sequence"/>
</dbReference>
<dbReference type="EMBL" id="JALJOT010000006">
    <property type="protein sequence ID" value="KAK9909619.1"/>
    <property type="molecule type" value="Genomic_DNA"/>
</dbReference>
<evidence type="ECO:0000256" key="7">
    <source>
        <dbReference type="SAM" id="MobiDB-lite"/>
    </source>
</evidence>
<evidence type="ECO:0000313" key="10">
    <source>
        <dbReference type="Proteomes" id="UP001491310"/>
    </source>
</evidence>
<dbReference type="PROSITE" id="PS50011">
    <property type="entry name" value="PROTEIN_KINASE_DOM"/>
    <property type="match status" value="1"/>
</dbReference>
<evidence type="ECO:0000259" key="8">
    <source>
        <dbReference type="PROSITE" id="PS50011"/>
    </source>
</evidence>
<dbReference type="PANTHER" id="PTHR24349">
    <property type="entry name" value="SERINE/THREONINE-PROTEIN KINASE"/>
    <property type="match status" value="1"/>
</dbReference>
<accession>A0ABR2YRH3</accession>
<feature type="binding site" evidence="6">
    <location>
        <position position="101"/>
    </location>
    <ligand>
        <name>ATP</name>
        <dbReference type="ChEBI" id="CHEBI:30616"/>
    </ligand>
</feature>
<evidence type="ECO:0000256" key="6">
    <source>
        <dbReference type="PROSITE-ProRule" id="PRU10141"/>
    </source>
</evidence>
<name>A0ABR2YRH3_9CHLO</name>
<keyword evidence="1" id="KW-0723">Serine/threonine-protein kinase</keyword>
<keyword evidence="5 6" id="KW-0067">ATP-binding</keyword>
<feature type="region of interest" description="Disordered" evidence="7">
    <location>
        <begin position="357"/>
        <end position="397"/>
    </location>
</feature>
<keyword evidence="2" id="KW-0808">Transferase</keyword>
<evidence type="ECO:0000256" key="1">
    <source>
        <dbReference type="ARBA" id="ARBA00022527"/>
    </source>
</evidence>
<organism evidence="9 10">
    <name type="scientific">Coccomyxa subellipsoidea</name>
    <dbReference type="NCBI Taxonomy" id="248742"/>
    <lineage>
        <taxon>Eukaryota</taxon>
        <taxon>Viridiplantae</taxon>
        <taxon>Chlorophyta</taxon>
        <taxon>core chlorophytes</taxon>
        <taxon>Trebouxiophyceae</taxon>
        <taxon>Trebouxiophyceae incertae sedis</taxon>
        <taxon>Coccomyxaceae</taxon>
        <taxon>Coccomyxa</taxon>
    </lineage>
</organism>
<feature type="domain" description="Protein kinase" evidence="8">
    <location>
        <begin position="72"/>
        <end position="351"/>
    </location>
</feature>
<dbReference type="Pfam" id="PF00069">
    <property type="entry name" value="Pkinase"/>
    <property type="match status" value="1"/>
</dbReference>
<keyword evidence="10" id="KW-1185">Reference proteome</keyword>
<dbReference type="InterPro" id="IPR011009">
    <property type="entry name" value="Kinase-like_dom_sf"/>
</dbReference>
<dbReference type="SUPFAM" id="SSF56112">
    <property type="entry name" value="Protein kinase-like (PK-like)"/>
    <property type="match status" value="1"/>
</dbReference>
<dbReference type="InterPro" id="IPR050205">
    <property type="entry name" value="CDPK_Ser/Thr_kinases"/>
</dbReference>
<gene>
    <name evidence="9" type="ORF">WJX75_005186</name>
</gene>
<dbReference type="Gene3D" id="3.30.200.20">
    <property type="entry name" value="Phosphorylase Kinase, domain 1"/>
    <property type="match status" value="1"/>
</dbReference>
<comment type="caution">
    <text evidence="9">The sequence shown here is derived from an EMBL/GenBank/DDBJ whole genome shotgun (WGS) entry which is preliminary data.</text>
</comment>